<reference evidence="2 3" key="1">
    <citation type="journal article" date="2019" name="Commun. Biol.">
        <title>The bagworm genome reveals a unique fibroin gene that provides high tensile strength.</title>
        <authorList>
            <person name="Kono N."/>
            <person name="Nakamura H."/>
            <person name="Ohtoshi R."/>
            <person name="Tomita M."/>
            <person name="Numata K."/>
            <person name="Arakawa K."/>
        </authorList>
    </citation>
    <scope>NUCLEOTIDE SEQUENCE [LARGE SCALE GENOMIC DNA]</scope>
</reference>
<feature type="compositionally biased region" description="Low complexity" evidence="1">
    <location>
        <begin position="170"/>
        <end position="190"/>
    </location>
</feature>
<evidence type="ECO:0000313" key="3">
    <source>
        <dbReference type="Proteomes" id="UP000299102"/>
    </source>
</evidence>
<organism evidence="2 3">
    <name type="scientific">Eumeta variegata</name>
    <name type="common">Bagworm moth</name>
    <name type="synonym">Eumeta japonica</name>
    <dbReference type="NCBI Taxonomy" id="151549"/>
    <lineage>
        <taxon>Eukaryota</taxon>
        <taxon>Metazoa</taxon>
        <taxon>Ecdysozoa</taxon>
        <taxon>Arthropoda</taxon>
        <taxon>Hexapoda</taxon>
        <taxon>Insecta</taxon>
        <taxon>Pterygota</taxon>
        <taxon>Neoptera</taxon>
        <taxon>Endopterygota</taxon>
        <taxon>Lepidoptera</taxon>
        <taxon>Glossata</taxon>
        <taxon>Ditrysia</taxon>
        <taxon>Tineoidea</taxon>
        <taxon>Psychidae</taxon>
        <taxon>Oiketicinae</taxon>
        <taxon>Eumeta</taxon>
    </lineage>
</organism>
<comment type="caution">
    <text evidence="2">The sequence shown here is derived from an EMBL/GenBank/DDBJ whole genome shotgun (WGS) entry which is preliminary data.</text>
</comment>
<dbReference type="Proteomes" id="UP000299102">
    <property type="component" value="Unassembled WGS sequence"/>
</dbReference>
<name>A0A4C1VLI6_EUMVA</name>
<dbReference type="AlphaFoldDB" id="A0A4C1VLI6"/>
<feature type="compositionally biased region" description="Polar residues" evidence="1">
    <location>
        <begin position="145"/>
        <end position="167"/>
    </location>
</feature>
<gene>
    <name evidence="2" type="ORF">EVAR_95883_1</name>
</gene>
<evidence type="ECO:0000256" key="1">
    <source>
        <dbReference type="SAM" id="MobiDB-lite"/>
    </source>
</evidence>
<protein>
    <submittedName>
        <fullName evidence="2">Uncharacterized protein</fullName>
    </submittedName>
</protein>
<accession>A0A4C1VLI6</accession>
<proteinExistence type="predicted"/>
<keyword evidence="3" id="KW-1185">Reference proteome</keyword>
<feature type="region of interest" description="Disordered" evidence="1">
    <location>
        <begin position="122"/>
        <end position="200"/>
    </location>
</feature>
<evidence type="ECO:0000313" key="2">
    <source>
        <dbReference type="EMBL" id="GBP39431.1"/>
    </source>
</evidence>
<dbReference type="EMBL" id="BGZK01000365">
    <property type="protein sequence ID" value="GBP39431.1"/>
    <property type="molecule type" value="Genomic_DNA"/>
</dbReference>
<sequence length="200" mass="21472">MPRESVIRLELRVRYEKTKSRCHWDASGGRPCAAVAVGGTFDAAGGGVAGLAASRATPRSRFLSDWRRRGEVWSEMAGNVGSILAYSSLEGVYSSGGNRRGRASKRKSHITPRSHWTFTTFAGTNERVPRHEEVGPTSFSDDENISSFPSRGTQPFNPTSQSPNPIQRNLLPPTAAASTSTSTLALPSAANNSAKLLLTP</sequence>